<dbReference type="InterPro" id="IPR007690">
    <property type="entry name" value="T2SS_GspM"/>
</dbReference>
<evidence type="ECO:0000256" key="4">
    <source>
        <dbReference type="ARBA" id="ARBA00022475"/>
    </source>
</evidence>
<dbReference type="GO" id="GO:0015627">
    <property type="term" value="C:type II protein secretion system complex"/>
    <property type="evidence" value="ECO:0007669"/>
    <property type="project" value="InterPro"/>
</dbReference>
<keyword evidence="7 10" id="KW-0653">Protein transport</keyword>
<comment type="function">
    <text evidence="10">Inner membrane component of the type II secretion system required for the energy-dependent secretion of extracellular factors such as proteases and toxins from the periplasm.</text>
</comment>
<keyword evidence="4 10" id="KW-1003">Cell membrane</keyword>
<evidence type="ECO:0000313" key="12">
    <source>
        <dbReference type="EMBL" id="KKO44603.1"/>
    </source>
</evidence>
<accession>A0A0M2V623</accession>
<dbReference type="Pfam" id="PF04612">
    <property type="entry name" value="T2SSM"/>
    <property type="match status" value="1"/>
</dbReference>
<dbReference type="AlphaFoldDB" id="A0A0M2V623"/>
<evidence type="ECO:0000256" key="8">
    <source>
        <dbReference type="ARBA" id="ARBA00022989"/>
    </source>
</evidence>
<sequence length="156" mass="17542">MKQQWQNWWAGLAAREQRLVSVAAVVLGIGALYWFIWQPLHQSIVTKKVALTQAQLQLAQLQQALPQLRQASASQTRVGGSLAQIVSNSSRSFNIRVSRMQPQNDQLQLVLEDVPFEQLLRWLAQLQSTNGVKLVSLDVANTDSSGIVRVRRMVIE</sequence>
<organism evidence="12 13">
    <name type="scientific">Arsukibacterium ikkense</name>
    <dbReference type="NCBI Taxonomy" id="336831"/>
    <lineage>
        <taxon>Bacteria</taxon>
        <taxon>Pseudomonadati</taxon>
        <taxon>Pseudomonadota</taxon>
        <taxon>Gammaproteobacteria</taxon>
        <taxon>Chromatiales</taxon>
        <taxon>Chromatiaceae</taxon>
        <taxon>Arsukibacterium</taxon>
    </lineage>
</organism>
<dbReference type="InterPro" id="IPR023229">
    <property type="entry name" value="T2SS_M_periplasmic_sf"/>
</dbReference>
<comment type="caution">
    <text evidence="12">The sequence shown here is derived from an EMBL/GenBank/DDBJ whole genome shotgun (WGS) entry which is preliminary data.</text>
</comment>
<feature type="transmembrane region" description="Helical" evidence="11">
    <location>
        <begin position="20"/>
        <end position="37"/>
    </location>
</feature>
<dbReference type="RefSeq" id="WP_046558529.1">
    <property type="nucleotide sequence ID" value="NZ_LAHO01000015.1"/>
</dbReference>
<dbReference type="GO" id="GO:0015628">
    <property type="term" value="P:protein secretion by the type II secretion system"/>
    <property type="evidence" value="ECO:0007669"/>
    <property type="project" value="InterPro"/>
</dbReference>
<dbReference type="SUPFAM" id="SSF103054">
    <property type="entry name" value="General secretion pathway protein M, EpsM"/>
    <property type="match status" value="1"/>
</dbReference>
<dbReference type="GO" id="GO:0005886">
    <property type="term" value="C:plasma membrane"/>
    <property type="evidence" value="ECO:0007669"/>
    <property type="project" value="UniProtKB-SubCell"/>
</dbReference>
<keyword evidence="8 11" id="KW-1133">Transmembrane helix</keyword>
<evidence type="ECO:0000256" key="10">
    <source>
        <dbReference type="PIRNR" id="PIRNR006291"/>
    </source>
</evidence>
<gene>
    <name evidence="12" type="ORF">WG68_15015</name>
</gene>
<dbReference type="Proteomes" id="UP000034228">
    <property type="component" value="Unassembled WGS sequence"/>
</dbReference>
<keyword evidence="3 10" id="KW-0813">Transport</keyword>
<evidence type="ECO:0000256" key="2">
    <source>
        <dbReference type="ARBA" id="ARBA00010637"/>
    </source>
</evidence>
<proteinExistence type="inferred from homology"/>
<dbReference type="EMBL" id="LAHO01000015">
    <property type="protein sequence ID" value="KKO44603.1"/>
    <property type="molecule type" value="Genomic_DNA"/>
</dbReference>
<comment type="subcellular location">
    <subcellularLocation>
        <location evidence="1">Cell inner membrane</location>
        <topology evidence="1">Single-pass membrane protein</topology>
    </subcellularLocation>
</comment>
<evidence type="ECO:0000256" key="7">
    <source>
        <dbReference type="ARBA" id="ARBA00022927"/>
    </source>
</evidence>
<keyword evidence="13" id="KW-1185">Reference proteome</keyword>
<dbReference type="OrthoDB" id="6624834at2"/>
<evidence type="ECO:0000256" key="11">
    <source>
        <dbReference type="SAM" id="Phobius"/>
    </source>
</evidence>
<keyword evidence="5 10" id="KW-0997">Cell inner membrane</keyword>
<evidence type="ECO:0000256" key="1">
    <source>
        <dbReference type="ARBA" id="ARBA00004377"/>
    </source>
</evidence>
<evidence type="ECO:0000256" key="9">
    <source>
        <dbReference type="ARBA" id="ARBA00023136"/>
    </source>
</evidence>
<evidence type="ECO:0000256" key="5">
    <source>
        <dbReference type="ARBA" id="ARBA00022519"/>
    </source>
</evidence>
<keyword evidence="9 10" id="KW-0472">Membrane</keyword>
<dbReference type="PIRSF" id="PIRSF006291">
    <property type="entry name" value="GspM"/>
    <property type="match status" value="1"/>
</dbReference>
<reference evidence="12 13" key="1">
    <citation type="submission" date="2015-03" db="EMBL/GenBank/DDBJ databases">
        <title>Draft genome sequences of two protease-producing strains of Arsukibacterium isolated from two cold and alkaline environments.</title>
        <authorList>
            <person name="Lylloff J.E."/>
            <person name="Skov L.B."/>
            <person name="Jepsen M."/>
            <person name="Hallin P.F."/>
            <person name="Sorensen S.J."/>
            <person name="Stougaard P."/>
            <person name="Glaring M.A."/>
        </authorList>
    </citation>
    <scope>NUCLEOTIDE SEQUENCE [LARGE SCALE GENOMIC DNA]</scope>
    <source>
        <strain evidence="12 13">GCM72</strain>
    </source>
</reference>
<comment type="similarity">
    <text evidence="2 10">Belongs to the GSP M family.</text>
</comment>
<evidence type="ECO:0000256" key="3">
    <source>
        <dbReference type="ARBA" id="ARBA00022448"/>
    </source>
</evidence>
<protein>
    <recommendedName>
        <fullName evidence="10">Type II secretion system protein M</fullName>
        <shortName evidence="10">T2SS protein M</shortName>
    </recommendedName>
    <alternativeName>
        <fullName evidence="10">General secretion pathway protein M</fullName>
    </alternativeName>
</protein>
<dbReference type="Gene3D" id="3.30.1360.100">
    <property type="entry name" value="General secretion pathway protein M, EpsM"/>
    <property type="match status" value="1"/>
</dbReference>
<keyword evidence="6 11" id="KW-0812">Transmembrane</keyword>
<evidence type="ECO:0000256" key="6">
    <source>
        <dbReference type="ARBA" id="ARBA00022692"/>
    </source>
</evidence>
<name>A0A0M2V623_9GAMM</name>
<dbReference type="STRING" id="336831.WG68_15015"/>
<evidence type="ECO:0000313" key="13">
    <source>
        <dbReference type="Proteomes" id="UP000034228"/>
    </source>
</evidence>